<accession>A0A2A9MJA0</accession>
<feature type="compositionally biased region" description="Polar residues" evidence="1">
    <location>
        <begin position="146"/>
        <end position="158"/>
    </location>
</feature>
<sequence>MVVVINGEILPDNDPRAVSAREQRARDRERPPGRAPSSAASGSASPRGGVSARLPFSSYFSGAARSAQSVLGLESGRTVTLPAVGFLGKPAIDVPVYVLVVAALLVALLGVQGAVFVALIYLFYTPWTHDGSRDSSAASHAPAQRPSGTPSPQASASASGHRRQVLGAAEKEARMQRLMQQQSAKATASRNDPRPAQ</sequence>
<feature type="compositionally biased region" description="Polar residues" evidence="1">
    <location>
        <begin position="178"/>
        <end position="190"/>
    </location>
</feature>
<dbReference type="EMBL" id="NWUJ01000001">
    <property type="protein sequence ID" value="PFH37989.1"/>
    <property type="molecule type" value="Genomic_DNA"/>
</dbReference>
<dbReference type="GeneID" id="40305393"/>
<feature type="transmembrane region" description="Helical" evidence="2">
    <location>
        <begin position="96"/>
        <end position="124"/>
    </location>
</feature>
<keyword evidence="4" id="KW-1185">Reference proteome</keyword>
<keyword evidence="2" id="KW-0812">Transmembrane</keyword>
<gene>
    <name evidence="3" type="ORF">BESB_003300</name>
</gene>
<dbReference type="RefSeq" id="XP_029221998.1">
    <property type="nucleotide sequence ID" value="XM_029359085.1"/>
</dbReference>
<feature type="region of interest" description="Disordered" evidence="1">
    <location>
        <begin position="133"/>
        <end position="197"/>
    </location>
</feature>
<feature type="compositionally biased region" description="Basic and acidic residues" evidence="1">
    <location>
        <begin position="14"/>
        <end position="32"/>
    </location>
</feature>
<dbReference type="Proteomes" id="UP000224006">
    <property type="component" value="Chromosome I"/>
</dbReference>
<dbReference type="KEGG" id="bbes:BESB_003300"/>
<feature type="region of interest" description="Disordered" evidence="1">
    <location>
        <begin position="14"/>
        <end position="49"/>
    </location>
</feature>
<evidence type="ECO:0000313" key="3">
    <source>
        <dbReference type="EMBL" id="PFH37989.1"/>
    </source>
</evidence>
<name>A0A2A9MJA0_BESBE</name>
<keyword evidence="2" id="KW-0472">Membrane</keyword>
<evidence type="ECO:0000313" key="4">
    <source>
        <dbReference type="Proteomes" id="UP000224006"/>
    </source>
</evidence>
<dbReference type="AlphaFoldDB" id="A0A2A9MJA0"/>
<organism evidence="3 4">
    <name type="scientific">Besnoitia besnoiti</name>
    <name type="common">Apicomplexan protozoan</name>
    <dbReference type="NCBI Taxonomy" id="94643"/>
    <lineage>
        <taxon>Eukaryota</taxon>
        <taxon>Sar</taxon>
        <taxon>Alveolata</taxon>
        <taxon>Apicomplexa</taxon>
        <taxon>Conoidasida</taxon>
        <taxon>Coccidia</taxon>
        <taxon>Eucoccidiorida</taxon>
        <taxon>Eimeriorina</taxon>
        <taxon>Sarcocystidae</taxon>
        <taxon>Besnoitia</taxon>
    </lineage>
</organism>
<comment type="caution">
    <text evidence="3">The sequence shown here is derived from an EMBL/GenBank/DDBJ whole genome shotgun (WGS) entry which is preliminary data.</text>
</comment>
<evidence type="ECO:0008006" key="5">
    <source>
        <dbReference type="Google" id="ProtNLM"/>
    </source>
</evidence>
<evidence type="ECO:0000256" key="1">
    <source>
        <dbReference type="SAM" id="MobiDB-lite"/>
    </source>
</evidence>
<proteinExistence type="predicted"/>
<reference evidence="3 4" key="1">
    <citation type="submission" date="2017-09" db="EMBL/GenBank/DDBJ databases">
        <title>Genome sequencing of Besnoitia besnoiti strain Bb-Ger1.</title>
        <authorList>
            <person name="Schares G."/>
            <person name="Venepally P."/>
            <person name="Lorenzi H.A."/>
        </authorList>
    </citation>
    <scope>NUCLEOTIDE SEQUENCE [LARGE SCALE GENOMIC DNA]</scope>
    <source>
        <strain evidence="3 4">Bb-Ger1</strain>
    </source>
</reference>
<evidence type="ECO:0000256" key="2">
    <source>
        <dbReference type="SAM" id="Phobius"/>
    </source>
</evidence>
<feature type="compositionally biased region" description="Low complexity" evidence="1">
    <location>
        <begin position="35"/>
        <end position="49"/>
    </location>
</feature>
<keyword evidence="2" id="KW-1133">Transmembrane helix</keyword>
<dbReference type="OrthoDB" id="333256at2759"/>
<dbReference type="VEuPathDB" id="ToxoDB:BESB_003300"/>
<protein>
    <recommendedName>
        <fullName evidence="5">Transmembrane protein</fullName>
    </recommendedName>
</protein>